<evidence type="ECO:0000313" key="3">
    <source>
        <dbReference type="Proteomes" id="UP000710440"/>
    </source>
</evidence>
<accession>A0A9P3C896</accession>
<proteinExistence type="predicted"/>
<comment type="caution">
    <text evidence="2">The sequence shown here is derived from an EMBL/GenBank/DDBJ whole genome shotgun (WGS) entry which is preliminary data.</text>
</comment>
<keyword evidence="3" id="KW-1185">Reference proteome</keyword>
<feature type="region of interest" description="Disordered" evidence="1">
    <location>
        <begin position="199"/>
        <end position="223"/>
    </location>
</feature>
<evidence type="ECO:0000313" key="2">
    <source>
        <dbReference type="EMBL" id="GIK05604.1"/>
    </source>
</evidence>
<evidence type="ECO:0000256" key="1">
    <source>
        <dbReference type="SAM" id="MobiDB-lite"/>
    </source>
</evidence>
<dbReference type="OrthoDB" id="10552554at2759"/>
<dbReference type="EMBL" id="BOPL01000009">
    <property type="protein sequence ID" value="GIK05604.1"/>
    <property type="molecule type" value="Genomic_DNA"/>
</dbReference>
<dbReference type="Proteomes" id="UP000710440">
    <property type="component" value="Unassembled WGS sequence"/>
</dbReference>
<dbReference type="GeneID" id="66937699"/>
<reference evidence="2 3" key="1">
    <citation type="submission" date="2021-02" db="EMBL/GenBank/DDBJ databases">
        <title>Pan-genome distribution and transcriptional activeness of fungal secondary metabolism genes in Aspergillus section Fumigati.</title>
        <authorList>
            <person name="Takahashi H."/>
            <person name="Umemura M."/>
            <person name="Ninomiya A."/>
            <person name="Kusuya Y."/>
            <person name="Urayama S."/>
            <person name="Shimizu M."/>
            <person name="Watanabe A."/>
            <person name="Kamei K."/>
            <person name="Yaguchi T."/>
            <person name="Hagiwara D."/>
        </authorList>
    </citation>
    <scope>NUCLEOTIDE SEQUENCE [LARGE SCALE GENOMIC DNA]</scope>
    <source>
        <strain evidence="2 3">IFM 47045</strain>
    </source>
</reference>
<dbReference type="RefSeq" id="XP_043128790.1">
    <property type="nucleotide sequence ID" value="XM_043272855.1"/>
</dbReference>
<feature type="region of interest" description="Disordered" evidence="1">
    <location>
        <begin position="1"/>
        <end position="41"/>
    </location>
</feature>
<organism evidence="2 3">
    <name type="scientific">Aspergillus viridinutans</name>
    <dbReference type="NCBI Taxonomy" id="75553"/>
    <lineage>
        <taxon>Eukaryota</taxon>
        <taxon>Fungi</taxon>
        <taxon>Dikarya</taxon>
        <taxon>Ascomycota</taxon>
        <taxon>Pezizomycotina</taxon>
        <taxon>Eurotiomycetes</taxon>
        <taxon>Eurotiomycetidae</taxon>
        <taxon>Eurotiales</taxon>
        <taxon>Aspergillaceae</taxon>
        <taxon>Aspergillus</taxon>
        <taxon>Aspergillus subgen. Fumigati</taxon>
    </lineage>
</organism>
<sequence>MGHRPHGKDHPDKTPPRRGKVGGETRWTCGRSSRPHRGCDPPGEDFERLLAEMQKFYQSVKCLDIAFHNPKIRDREDLSVIGPSSFFSIFLGGVDFGFEWERATGLIKVIPSATPESLIHDFTLKVGSDLKVPMLQRIAAGELSELDKRLYRRKFINLTKASDEAIARNDYAPFRSLFKNIDDLYKQYGFNVIEVNANEANDEESDPSISPTYGEPEEFSDEDGNDGVEMVEMGMVVCTCKKTLDKVAYHIVLRMAIESIQQKHWTQTKEVLKVSMSLGKFLQLANSNVSLIDLNESDDAWPGAFASVRRHQEAILHVDTVTQRRKASPVSETRISSPERLKQTLGRTIAKIGIRNPLPIRHTRIK</sequence>
<protein>
    <submittedName>
        <fullName evidence="2">Uncharacterized protein</fullName>
    </submittedName>
</protein>
<dbReference type="AlphaFoldDB" id="A0A9P3C896"/>
<name>A0A9P3C896_ASPVI</name>
<gene>
    <name evidence="2" type="ORF">Aspvir_009717</name>
</gene>